<gene>
    <name evidence="9" type="ORF">RND71_021236</name>
</gene>
<dbReference type="InterPro" id="IPR043129">
    <property type="entry name" value="ATPase_NBD"/>
</dbReference>
<keyword evidence="5" id="KW-0067">ATP-binding</keyword>
<evidence type="ECO:0000256" key="4">
    <source>
        <dbReference type="ARBA" id="ARBA00022741"/>
    </source>
</evidence>
<evidence type="ECO:0000256" key="5">
    <source>
        <dbReference type="ARBA" id="ARBA00022840"/>
    </source>
</evidence>
<comment type="similarity">
    <text evidence="2 7">Belongs to the actin family.</text>
</comment>
<evidence type="ECO:0000256" key="7">
    <source>
        <dbReference type="RuleBase" id="RU000487"/>
    </source>
</evidence>
<dbReference type="AlphaFoldDB" id="A0AAE1RWU4"/>
<keyword evidence="3" id="KW-0963">Cytoplasm</keyword>
<dbReference type="Pfam" id="PF00022">
    <property type="entry name" value="Actin"/>
    <property type="match status" value="2"/>
</dbReference>
<dbReference type="Gene3D" id="3.90.640.10">
    <property type="entry name" value="Actin, Chain A, domain 4"/>
    <property type="match status" value="1"/>
</dbReference>
<protein>
    <recommendedName>
        <fullName evidence="11">Actin</fullName>
    </recommendedName>
</protein>
<sequence length="284" mass="31088">MSILLQIVVADFLLGFAGDDSPRAVFSSIVGRPRHIGVMVGLGQKEAYVGDEAWHRRAVHVAIQIVLSLFANGRTTGIVLDSGDTVSNTVPIYEGHALPLAITLLNLAGRDLTEDNGYHMKETLAYVALDFEQEIEKAKNCSESVEKSNELPDGQVINVGAKRFRCPEVLFQPSLAGMDVTGIHENAYNTIMRCDVDVRKDLFANIVLSGGSTMFPGIAERMSKEIAALAPSNTKNKVIAPLERKYITWIGGSVLASLSTFRKMWIVKAEYDEIGPSIVNRMCF</sequence>
<evidence type="ECO:0000313" key="10">
    <source>
        <dbReference type="Proteomes" id="UP001291623"/>
    </source>
</evidence>
<accession>A0AAE1RWU4</accession>
<evidence type="ECO:0008006" key="11">
    <source>
        <dbReference type="Google" id="ProtNLM"/>
    </source>
</evidence>
<dbReference type="Gene3D" id="3.30.420.40">
    <property type="match status" value="3"/>
</dbReference>
<dbReference type="EMBL" id="JAVYJV010000011">
    <property type="protein sequence ID" value="KAK4359007.1"/>
    <property type="molecule type" value="Genomic_DNA"/>
</dbReference>
<evidence type="ECO:0000256" key="2">
    <source>
        <dbReference type="ARBA" id="ARBA00006752"/>
    </source>
</evidence>
<dbReference type="FunFam" id="3.30.420.40:FF:000404">
    <property type="entry name" value="Major actin"/>
    <property type="match status" value="1"/>
</dbReference>
<evidence type="ECO:0000256" key="3">
    <source>
        <dbReference type="ARBA" id="ARBA00022490"/>
    </source>
</evidence>
<feature type="chain" id="PRO_5041936706" description="Actin" evidence="8">
    <location>
        <begin position="20"/>
        <end position="284"/>
    </location>
</feature>
<evidence type="ECO:0000256" key="8">
    <source>
        <dbReference type="SAM" id="SignalP"/>
    </source>
</evidence>
<dbReference type="Proteomes" id="UP001291623">
    <property type="component" value="Unassembled WGS sequence"/>
</dbReference>
<feature type="signal peptide" evidence="8">
    <location>
        <begin position="1"/>
        <end position="19"/>
    </location>
</feature>
<keyword evidence="6" id="KW-0206">Cytoskeleton</keyword>
<comment type="caution">
    <text evidence="9">The sequence shown here is derived from an EMBL/GenBank/DDBJ whole genome shotgun (WGS) entry which is preliminary data.</text>
</comment>
<dbReference type="PANTHER" id="PTHR11937">
    <property type="entry name" value="ACTIN"/>
    <property type="match status" value="1"/>
</dbReference>
<organism evidence="9 10">
    <name type="scientific">Anisodus tanguticus</name>
    <dbReference type="NCBI Taxonomy" id="243964"/>
    <lineage>
        <taxon>Eukaryota</taxon>
        <taxon>Viridiplantae</taxon>
        <taxon>Streptophyta</taxon>
        <taxon>Embryophyta</taxon>
        <taxon>Tracheophyta</taxon>
        <taxon>Spermatophyta</taxon>
        <taxon>Magnoliopsida</taxon>
        <taxon>eudicotyledons</taxon>
        <taxon>Gunneridae</taxon>
        <taxon>Pentapetalae</taxon>
        <taxon>asterids</taxon>
        <taxon>lamiids</taxon>
        <taxon>Solanales</taxon>
        <taxon>Solanaceae</taxon>
        <taxon>Solanoideae</taxon>
        <taxon>Hyoscyameae</taxon>
        <taxon>Anisodus</taxon>
    </lineage>
</organism>
<dbReference type="FunFam" id="3.30.420.40:FF:000058">
    <property type="entry name" value="Putative actin-related protein 5"/>
    <property type="match status" value="1"/>
</dbReference>
<evidence type="ECO:0000313" key="9">
    <source>
        <dbReference type="EMBL" id="KAK4359007.1"/>
    </source>
</evidence>
<keyword evidence="10" id="KW-1185">Reference proteome</keyword>
<dbReference type="InterPro" id="IPR004000">
    <property type="entry name" value="Actin"/>
</dbReference>
<name>A0AAE1RWU4_9SOLA</name>
<dbReference type="SMART" id="SM00268">
    <property type="entry name" value="ACTIN"/>
    <property type="match status" value="1"/>
</dbReference>
<dbReference type="SUPFAM" id="SSF53067">
    <property type="entry name" value="Actin-like ATPase domain"/>
    <property type="match status" value="2"/>
</dbReference>
<evidence type="ECO:0000256" key="6">
    <source>
        <dbReference type="ARBA" id="ARBA00023212"/>
    </source>
</evidence>
<dbReference type="Gene3D" id="2.30.36.70">
    <property type="entry name" value="Actin, Chain A, domain 2"/>
    <property type="match status" value="1"/>
</dbReference>
<dbReference type="GO" id="GO:0005524">
    <property type="term" value="F:ATP binding"/>
    <property type="evidence" value="ECO:0007669"/>
    <property type="project" value="UniProtKB-KW"/>
</dbReference>
<keyword evidence="4" id="KW-0547">Nucleotide-binding</keyword>
<reference evidence="9" key="1">
    <citation type="submission" date="2023-12" db="EMBL/GenBank/DDBJ databases">
        <title>Genome assembly of Anisodus tanguticus.</title>
        <authorList>
            <person name="Wang Y.-J."/>
        </authorList>
    </citation>
    <scope>NUCLEOTIDE SEQUENCE</scope>
    <source>
        <strain evidence="9">KB-2021</strain>
        <tissue evidence="9">Leaf</tissue>
    </source>
</reference>
<comment type="subcellular location">
    <subcellularLocation>
        <location evidence="1">Cytoplasm</location>
        <location evidence="1">Cytoskeleton</location>
    </subcellularLocation>
</comment>
<proteinExistence type="inferred from homology"/>
<keyword evidence="8" id="KW-0732">Signal</keyword>
<dbReference type="GO" id="GO:0005856">
    <property type="term" value="C:cytoskeleton"/>
    <property type="evidence" value="ECO:0007669"/>
    <property type="project" value="UniProtKB-SubCell"/>
</dbReference>
<evidence type="ECO:0000256" key="1">
    <source>
        <dbReference type="ARBA" id="ARBA00004245"/>
    </source>
</evidence>